<protein>
    <submittedName>
        <fullName evidence="1">Uncharacterized protein</fullName>
    </submittedName>
</protein>
<sequence>MDFGELCNDFDSYVEATARQLAGDILVLDLRDDNRVFTCYAVSVKYKDPARTFVGQEKYKRPSWITKALENPTVGELCKPMVSFGLHEVRGCRSERSPPHPSGAAACMQGCRRR</sequence>
<reference evidence="1" key="2">
    <citation type="submission" date="2018-05" db="EMBL/GenBank/DDBJ databases">
        <title>OmerRS3 (Oryza meridionalis Reference Sequence Version 3).</title>
        <authorList>
            <person name="Zhang J."/>
            <person name="Kudrna D."/>
            <person name="Lee S."/>
            <person name="Talag J."/>
            <person name="Welchert J."/>
            <person name="Wing R.A."/>
        </authorList>
    </citation>
    <scope>NUCLEOTIDE SEQUENCE [LARGE SCALE GENOMIC DNA]</scope>
    <source>
        <strain evidence="1">cv. OR44</strain>
    </source>
</reference>
<evidence type="ECO:0000313" key="1">
    <source>
        <dbReference type="EnsemblPlants" id="OMERI03G33700.1"/>
    </source>
</evidence>
<dbReference type="Proteomes" id="UP000008021">
    <property type="component" value="Chromosome 3"/>
</dbReference>
<reference evidence="1" key="1">
    <citation type="submission" date="2015-04" db="UniProtKB">
        <authorList>
            <consortium name="EnsemblPlants"/>
        </authorList>
    </citation>
    <scope>IDENTIFICATION</scope>
</reference>
<dbReference type="Gramene" id="OMERI03G33700.1">
    <property type="protein sequence ID" value="OMERI03G33700.1"/>
    <property type="gene ID" value="OMERI03G33700"/>
</dbReference>
<dbReference type="PANTHER" id="PTHR36334:SF1">
    <property type="entry name" value="PROTEIN, PUTATIVE (DUF2358)-RELATED"/>
    <property type="match status" value="1"/>
</dbReference>
<evidence type="ECO:0000313" key="2">
    <source>
        <dbReference type="Proteomes" id="UP000008021"/>
    </source>
</evidence>
<dbReference type="HOGENOM" id="CLU_2125039_0_0_1"/>
<dbReference type="AlphaFoldDB" id="A0A0E0D7S9"/>
<dbReference type="GO" id="GO:0009507">
    <property type="term" value="C:chloroplast"/>
    <property type="evidence" value="ECO:0007669"/>
    <property type="project" value="TreeGrafter"/>
</dbReference>
<organism evidence="1">
    <name type="scientific">Oryza meridionalis</name>
    <dbReference type="NCBI Taxonomy" id="40149"/>
    <lineage>
        <taxon>Eukaryota</taxon>
        <taxon>Viridiplantae</taxon>
        <taxon>Streptophyta</taxon>
        <taxon>Embryophyta</taxon>
        <taxon>Tracheophyta</taxon>
        <taxon>Spermatophyta</taxon>
        <taxon>Magnoliopsida</taxon>
        <taxon>Liliopsida</taxon>
        <taxon>Poales</taxon>
        <taxon>Poaceae</taxon>
        <taxon>BOP clade</taxon>
        <taxon>Oryzoideae</taxon>
        <taxon>Oryzeae</taxon>
        <taxon>Oryzinae</taxon>
        <taxon>Oryza</taxon>
    </lineage>
</organism>
<name>A0A0E0D7S9_9ORYZ</name>
<dbReference type="PANTHER" id="PTHR36334">
    <property type="entry name" value="PROTEIN, PUTATIVE (DUF2358)-RELATED"/>
    <property type="match status" value="1"/>
</dbReference>
<proteinExistence type="predicted"/>
<keyword evidence="2" id="KW-1185">Reference proteome</keyword>
<accession>A0A0E0D7S9</accession>
<dbReference type="EnsemblPlants" id="OMERI03G33700.1">
    <property type="protein sequence ID" value="OMERI03G33700.1"/>
    <property type="gene ID" value="OMERI03G33700"/>
</dbReference>
<dbReference type="STRING" id="40149.A0A0E0D7S9"/>